<gene>
    <name evidence="4" type="primary">LOC104942785</name>
</gene>
<dbReference type="OrthoDB" id="67688at2759"/>
<sequence length="99" mass="11539">HYPIAWVNTMVFDYKGQLKTGDIILHCWSSFPDELEEMLNPIGTIQTNPYTENATALHIHFPEHSSHSIIFPPFDKVRQLFSLLFPFSIADRRRPSHCQ</sequence>
<evidence type="ECO:0000313" key="3">
    <source>
        <dbReference type="Proteomes" id="UP000504611"/>
    </source>
</evidence>
<reference evidence="4" key="1">
    <citation type="submission" date="2025-08" db="UniProtKB">
        <authorList>
            <consortium name="RefSeq"/>
        </authorList>
    </citation>
    <scope>IDENTIFICATION</scope>
    <source>
        <tissue evidence="4">Muscle</tissue>
    </source>
</reference>
<proteinExistence type="inferred from homology"/>
<evidence type="ECO:0000313" key="4">
    <source>
        <dbReference type="RefSeq" id="XP_010766378.1"/>
    </source>
</evidence>
<feature type="domain" description="C2 PI3K-type" evidence="2">
    <location>
        <begin position="1"/>
        <end position="62"/>
    </location>
</feature>
<dbReference type="GeneID" id="104942785"/>
<dbReference type="KEGG" id="ncc:104942785"/>
<evidence type="ECO:0000259" key="2">
    <source>
        <dbReference type="PROSITE" id="PS51547"/>
    </source>
</evidence>
<organism evidence="3 4">
    <name type="scientific">Notothenia coriiceps</name>
    <name type="common">black rockcod</name>
    <dbReference type="NCBI Taxonomy" id="8208"/>
    <lineage>
        <taxon>Eukaryota</taxon>
        <taxon>Metazoa</taxon>
        <taxon>Chordata</taxon>
        <taxon>Craniata</taxon>
        <taxon>Vertebrata</taxon>
        <taxon>Euteleostomi</taxon>
        <taxon>Actinopterygii</taxon>
        <taxon>Neopterygii</taxon>
        <taxon>Teleostei</taxon>
        <taxon>Neoteleostei</taxon>
        <taxon>Acanthomorphata</taxon>
        <taxon>Eupercaria</taxon>
        <taxon>Perciformes</taxon>
        <taxon>Notothenioidei</taxon>
        <taxon>Nototheniidae</taxon>
        <taxon>Notothenia</taxon>
    </lineage>
</organism>
<dbReference type="InterPro" id="IPR035892">
    <property type="entry name" value="C2_domain_sf"/>
</dbReference>
<dbReference type="PROSITE" id="PS51547">
    <property type="entry name" value="C2_PI3K"/>
    <property type="match status" value="1"/>
</dbReference>
<evidence type="ECO:0000256" key="1">
    <source>
        <dbReference type="PROSITE-ProRule" id="PRU00880"/>
    </source>
</evidence>
<accession>A0A6I9MSV8</accession>
<dbReference type="Proteomes" id="UP000504611">
    <property type="component" value="Unplaced"/>
</dbReference>
<protein>
    <submittedName>
        <fullName evidence="4">Phosphatidylinositol 4,5-bisphosphate 3-kinase catalytic subunit beta isoform-like</fullName>
    </submittedName>
</protein>
<dbReference type="RefSeq" id="XP_010766378.1">
    <property type="nucleotide sequence ID" value="XM_010768076.1"/>
</dbReference>
<feature type="non-terminal residue" evidence="4">
    <location>
        <position position="1"/>
    </location>
</feature>
<dbReference type="InterPro" id="IPR002420">
    <property type="entry name" value="PI3K-type_C2_dom"/>
</dbReference>
<keyword evidence="3" id="KW-1185">Reference proteome</keyword>
<name>A0A6I9MSV8_9TELE</name>
<dbReference type="AlphaFoldDB" id="A0A6I9MSV8"/>
<comment type="similarity">
    <text evidence="1">Belongs to the PI3/PI4-kinase family.</text>
</comment>
<dbReference type="SUPFAM" id="SSF49562">
    <property type="entry name" value="C2 domain (Calcium/lipid-binding domain, CaLB)"/>
    <property type="match status" value="1"/>
</dbReference>
<dbReference type="Gene3D" id="2.60.40.150">
    <property type="entry name" value="C2 domain"/>
    <property type="match status" value="1"/>
</dbReference>